<evidence type="ECO:0000313" key="3">
    <source>
        <dbReference type="EMBL" id="TDR33671.1"/>
    </source>
</evidence>
<keyword evidence="2" id="KW-0645">Protease</keyword>
<evidence type="ECO:0000313" key="5">
    <source>
        <dbReference type="Proteomes" id="UP000294958"/>
    </source>
</evidence>
<dbReference type="PANTHER" id="PTHR30217">
    <property type="entry name" value="PEPTIDASE U32 FAMILY"/>
    <property type="match status" value="1"/>
</dbReference>
<feature type="binding site" evidence="1">
    <location>
        <position position="238"/>
    </location>
    <ligand>
        <name>[4Fe-4S] cluster</name>
        <dbReference type="ChEBI" id="CHEBI:49883"/>
    </ligand>
</feature>
<evidence type="ECO:0000256" key="1">
    <source>
        <dbReference type="HAMAP-Rule" id="MF_02232"/>
    </source>
</evidence>
<evidence type="ECO:0000313" key="4">
    <source>
        <dbReference type="Proteomes" id="UP000019849"/>
    </source>
</evidence>
<dbReference type="GO" id="GO:0051539">
    <property type="term" value="F:4 iron, 4 sulfur cluster binding"/>
    <property type="evidence" value="ECO:0007669"/>
    <property type="project" value="UniProtKB-UniRule"/>
</dbReference>
<feature type="binding site" evidence="1">
    <location>
        <position position="199"/>
    </location>
    <ligand>
        <name>[4Fe-4S] cluster</name>
        <dbReference type="ChEBI" id="CHEBI:49883"/>
    </ligand>
</feature>
<comment type="subunit">
    <text evidence="1">Forms a heterodimer with UbiV.</text>
</comment>
<keyword evidence="1" id="KW-0831">Ubiquinone biosynthesis</keyword>
<keyword evidence="1" id="KW-0411">Iron-sulfur</keyword>
<comment type="pathway">
    <text evidence="1">Cofactor biosynthesis; ubiquinone biosynthesis.</text>
</comment>
<keyword evidence="1" id="KW-0408">Iron</keyword>
<dbReference type="OrthoDB" id="9758184at2"/>
<dbReference type="GO" id="GO:0006508">
    <property type="term" value="P:proteolysis"/>
    <property type="evidence" value="ECO:0007669"/>
    <property type="project" value="UniProtKB-KW"/>
</dbReference>
<proteinExistence type="inferred from homology"/>
<gene>
    <name evidence="1" type="primary">ubiU</name>
    <name evidence="2" type="ORF">BG36_12975</name>
    <name evidence="3" type="ORF">DES43_12071</name>
</gene>
<protein>
    <recommendedName>
        <fullName evidence="1">Ubiquinone biosynthesis protein UbiU</fullName>
    </recommendedName>
</protein>
<dbReference type="Pfam" id="PF01136">
    <property type="entry name" value="Peptidase_U32"/>
    <property type="match status" value="1"/>
</dbReference>
<dbReference type="Proteomes" id="UP000294958">
    <property type="component" value="Unassembled WGS sequence"/>
</dbReference>
<dbReference type="HAMAP" id="MF_02232">
    <property type="entry name" value="UbiU"/>
    <property type="match status" value="1"/>
</dbReference>
<dbReference type="PATRIC" id="fig|69279.3.peg.3687"/>
<keyword evidence="5" id="KW-1185">Reference proteome</keyword>
<organism evidence="2 4">
    <name type="scientific">Aquamicrobium defluvii</name>
    <dbReference type="NCBI Taxonomy" id="69279"/>
    <lineage>
        <taxon>Bacteria</taxon>
        <taxon>Pseudomonadati</taxon>
        <taxon>Pseudomonadota</taxon>
        <taxon>Alphaproteobacteria</taxon>
        <taxon>Hyphomicrobiales</taxon>
        <taxon>Phyllobacteriaceae</taxon>
        <taxon>Aquamicrobium</taxon>
    </lineage>
</organism>
<dbReference type="InterPro" id="IPR051454">
    <property type="entry name" value="RNA/ubiquinone_mod_enzymes"/>
</dbReference>
<dbReference type="AlphaFoldDB" id="A0A011SVE3"/>
<name>A0A011SVE3_9HYPH</name>
<sequence>MTTSGRMELVCPAGTPSALRAAVQAGADSIYCGFRDETNARNFPGLNFSPQELAEGIRFAHAHGSKVLVAINTFARAGDTDPWRHAADTAAACGADAVIAADIAVLDHMATQHPGTRLHLSVQAAAATPESIGFYADAFNVRRVVLPRVLSVQEIAALNRLIKVETEAFVFGGLCVMIEGRCYLSSYAAGRSPNLNGVCSPPEMVSYDEDREGTAARLAGFTIDRYAPGEPAGYPTLCKGRFKAGDKAGYLFEDPVSLNAGSMIVAFKAAGVTALKIEGRQRGKGYVTEVVRAFRKAVDAAEQGHDATEIDNILAGLSEGGRQTTGAYRKIWR</sequence>
<dbReference type="EMBL" id="JENY01000026">
    <property type="protein sequence ID" value="EXL03234.1"/>
    <property type="molecule type" value="Genomic_DNA"/>
</dbReference>
<comment type="cofactor">
    <cofactor evidence="1">
        <name>[4Fe-4S] cluster</name>
        <dbReference type="ChEBI" id="CHEBI:49883"/>
    </cofactor>
</comment>
<evidence type="ECO:0000313" key="2">
    <source>
        <dbReference type="EMBL" id="EXL03234.1"/>
    </source>
</evidence>
<dbReference type="Proteomes" id="UP000019849">
    <property type="component" value="Unassembled WGS sequence"/>
</dbReference>
<accession>A0A011SVE3</accession>
<comment type="function">
    <text evidence="1">Required for O(2)-independent ubiquinone (coenzyme Q) biosynthesis. Together with UbiV, is essential for the C6-hydroxylation reaction in the oxygen-independent ubiquinone biosynthesis pathway.</text>
</comment>
<feature type="binding site" evidence="1">
    <location>
        <position position="182"/>
    </location>
    <ligand>
        <name>[4Fe-4S] cluster</name>
        <dbReference type="ChEBI" id="CHEBI:49883"/>
    </ligand>
</feature>
<reference evidence="2 4" key="1">
    <citation type="submission" date="2014-02" db="EMBL/GenBank/DDBJ databases">
        <title>Aquamicrobium defluvii Genome sequencing.</title>
        <authorList>
            <person name="Wang X."/>
        </authorList>
    </citation>
    <scope>NUCLEOTIDE SEQUENCE [LARGE SCALE GENOMIC DNA]</scope>
    <source>
        <strain evidence="2 4">W13Z1</strain>
    </source>
</reference>
<dbReference type="InterPro" id="IPR001539">
    <property type="entry name" value="Peptidase_U32"/>
</dbReference>
<comment type="similarity">
    <text evidence="1">Belongs to the peptidase U32 family. UbiU subfamily.</text>
</comment>
<comment type="caution">
    <text evidence="2">The sequence shown here is derived from an EMBL/GenBank/DDBJ whole genome shotgun (WGS) entry which is preliminary data.</text>
</comment>
<dbReference type="GO" id="GO:0008233">
    <property type="term" value="F:peptidase activity"/>
    <property type="evidence" value="ECO:0007669"/>
    <property type="project" value="UniProtKB-KW"/>
</dbReference>
<dbReference type="STRING" id="69279.BG36_12975"/>
<dbReference type="EMBL" id="SNZF01000020">
    <property type="protein sequence ID" value="TDR33671.1"/>
    <property type="molecule type" value="Genomic_DNA"/>
</dbReference>
<keyword evidence="1" id="KW-0004">4Fe-4S</keyword>
<dbReference type="InterPro" id="IPR043692">
    <property type="entry name" value="UbiU"/>
</dbReference>
<dbReference type="UniPathway" id="UPA00232"/>
<dbReference type="HOGENOM" id="CLU_011540_3_2_5"/>
<feature type="binding site" evidence="1">
    <location>
        <position position="175"/>
    </location>
    <ligand>
        <name>[4Fe-4S] cluster</name>
        <dbReference type="ChEBI" id="CHEBI:49883"/>
    </ligand>
</feature>
<reference evidence="3 5" key="2">
    <citation type="submission" date="2019-03" db="EMBL/GenBank/DDBJ databases">
        <title>Genomic Encyclopedia of Type Strains, Phase IV (KMG-IV): sequencing the most valuable type-strain genomes for metagenomic binning, comparative biology and taxonomic classification.</title>
        <authorList>
            <person name="Goeker M."/>
        </authorList>
    </citation>
    <scope>NUCLEOTIDE SEQUENCE [LARGE SCALE GENOMIC DNA]</scope>
    <source>
        <strain evidence="3 5">DSM 11603</strain>
    </source>
</reference>
<dbReference type="eggNOG" id="COG0826">
    <property type="taxonomic scope" value="Bacteria"/>
</dbReference>
<keyword evidence="1" id="KW-0479">Metal-binding</keyword>
<dbReference type="PANTHER" id="PTHR30217:SF3">
    <property type="entry name" value="UBIQUINONE BIOSYNTHESIS PROTEIN UBIU"/>
    <property type="match status" value="1"/>
</dbReference>
<keyword evidence="2" id="KW-0378">Hydrolase</keyword>
<dbReference type="GO" id="GO:0046872">
    <property type="term" value="F:metal ion binding"/>
    <property type="evidence" value="ECO:0007669"/>
    <property type="project" value="UniProtKB-KW"/>
</dbReference>
<dbReference type="GO" id="GO:0006744">
    <property type="term" value="P:ubiquinone biosynthetic process"/>
    <property type="evidence" value="ECO:0007669"/>
    <property type="project" value="UniProtKB-UniRule"/>
</dbReference>